<name>A0A7W8ZRF5_9SPHI</name>
<dbReference type="Proteomes" id="UP000537204">
    <property type="component" value="Unassembled WGS sequence"/>
</dbReference>
<comment type="similarity">
    <text evidence="1">Belongs to the glycosyl hydrolase 25 family.</text>
</comment>
<protein>
    <submittedName>
        <fullName evidence="4">Lysozyme</fullName>
    </submittedName>
</protein>
<sequence>MDNNPSTINNSIKGIDISHFNRLVNWDELSTEVSFVYCKASQGKSFKDPIFLNNFQHAEKAKILYGAYHFLTFQNATAQDQVKNFLDCGVDFSKPGLLPPVLDVEWQVPDTLNPYILNNRAACVQLVKNWLTGVTAETGRVPIIYTNRIFWQNFMGNPTGFENYPLWISAYQPTPPMLPPGWSEYTFWQYSGDGIDKDVFNGSMDELKKLALL</sequence>
<dbReference type="InterPro" id="IPR018077">
    <property type="entry name" value="Glyco_hydro_fam25_subgr"/>
</dbReference>
<dbReference type="PANTHER" id="PTHR34135:SF2">
    <property type="entry name" value="LYSOZYME"/>
    <property type="match status" value="1"/>
</dbReference>
<dbReference type="EMBL" id="JACHCE010000008">
    <property type="protein sequence ID" value="MBB5638477.1"/>
    <property type="molecule type" value="Genomic_DNA"/>
</dbReference>
<keyword evidence="3" id="KW-0326">Glycosidase</keyword>
<reference evidence="4 5" key="1">
    <citation type="submission" date="2020-08" db="EMBL/GenBank/DDBJ databases">
        <title>Genomic Encyclopedia of Type Strains, Phase IV (KMG-V): Genome sequencing to study the core and pangenomes of soil and plant-associated prokaryotes.</title>
        <authorList>
            <person name="Whitman W."/>
        </authorList>
    </citation>
    <scope>NUCLEOTIDE SEQUENCE [LARGE SCALE GENOMIC DNA]</scope>
    <source>
        <strain evidence="4 5">S3M1</strain>
    </source>
</reference>
<dbReference type="Pfam" id="PF01183">
    <property type="entry name" value="Glyco_hydro_25"/>
    <property type="match status" value="1"/>
</dbReference>
<dbReference type="GO" id="GO:0016998">
    <property type="term" value="P:cell wall macromolecule catabolic process"/>
    <property type="evidence" value="ECO:0007669"/>
    <property type="project" value="InterPro"/>
</dbReference>
<dbReference type="GO" id="GO:0009253">
    <property type="term" value="P:peptidoglycan catabolic process"/>
    <property type="evidence" value="ECO:0007669"/>
    <property type="project" value="InterPro"/>
</dbReference>
<accession>A0A7W8ZRF5</accession>
<evidence type="ECO:0000313" key="5">
    <source>
        <dbReference type="Proteomes" id="UP000537204"/>
    </source>
</evidence>
<dbReference type="InterPro" id="IPR017853">
    <property type="entry name" value="GH"/>
</dbReference>
<evidence type="ECO:0000313" key="4">
    <source>
        <dbReference type="EMBL" id="MBB5638477.1"/>
    </source>
</evidence>
<dbReference type="GO" id="GO:0003796">
    <property type="term" value="F:lysozyme activity"/>
    <property type="evidence" value="ECO:0007669"/>
    <property type="project" value="InterPro"/>
</dbReference>
<keyword evidence="2" id="KW-0378">Hydrolase</keyword>
<evidence type="ECO:0000256" key="2">
    <source>
        <dbReference type="ARBA" id="ARBA00022801"/>
    </source>
</evidence>
<dbReference type="AlphaFoldDB" id="A0A7W8ZRF5"/>
<evidence type="ECO:0000256" key="1">
    <source>
        <dbReference type="ARBA" id="ARBA00010646"/>
    </source>
</evidence>
<dbReference type="SMART" id="SM00641">
    <property type="entry name" value="Glyco_25"/>
    <property type="match status" value="1"/>
</dbReference>
<proteinExistence type="inferred from homology"/>
<dbReference type="RefSeq" id="WP_183884290.1">
    <property type="nucleotide sequence ID" value="NZ_JACHCE010000008.1"/>
</dbReference>
<dbReference type="Gene3D" id="3.20.20.80">
    <property type="entry name" value="Glycosidases"/>
    <property type="match status" value="1"/>
</dbReference>
<dbReference type="PANTHER" id="PTHR34135">
    <property type="entry name" value="LYSOZYME"/>
    <property type="match status" value="1"/>
</dbReference>
<dbReference type="GO" id="GO:0016052">
    <property type="term" value="P:carbohydrate catabolic process"/>
    <property type="evidence" value="ECO:0007669"/>
    <property type="project" value="TreeGrafter"/>
</dbReference>
<organism evidence="4 5">
    <name type="scientific">Pedobacter cryoconitis</name>
    <dbReference type="NCBI Taxonomy" id="188932"/>
    <lineage>
        <taxon>Bacteria</taxon>
        <taxon>Pseudomonadati</taxon>
        <taxon>Bacteroidota</taxon>
        <taxon>Sphingobacteriia</taxon>
        <taxon>Sphingobacteriales</taxon>
        <taxon>Sphingobacteriaceae</taxon>
        <taxon>Pedobacter</taxon>
    </lineage>
</organism>
<dbReference type="InterPro" id="IPR002053">
    <property type="entry name" value="Glyco_hydro_25"/>
</dbReference>
<evidence type="ECO:0000256" key="3">
    <source>
        <dbReference type="ARBA" id="ARBA00023295"/>
    </source>
</evidence>
<dbReference type="PROSITE" id="PS51904">
    <property type="entry name" value="GLYCOSYL_HYDROL_F25_2"/>
    <property type="match status" value="1"/>
</dbReference>
<dbReference type="SUPFAM" id="SSF51445">
    <property type="entry name" value="(Trans)glycosidases"/>
    <property type="match status" value="1"/>
</dbReference>
<comment type="caution">
    <text evidence="4">The sequence shown here is derived from an EMBL/GenBank/DDBJ whole genome shotgun (WGS) entry which is preliminary data.</text>
</comment>
<gene>
    <name evidence="4" type="ORF">HDE68_004406</name>
</gene>